<accession>A0A558GXE8</accession>
<keyword evidence="1" id="KW-0812">Transmembrane</keyword>
<dbReference type="AlphaFoldDB" id="A0A558GXE8"/>
<evidence type="ECO:0008006" key="4">
    <source>
        <dbReference type="Google" id="ProtNLM"/>
    </source>
</evidence>
<sequence>MLPDYCTLTDNSISCTRAFDPLAFSLALLPALISIVAIGVALYVASISNAHQRDEAAKQRVITMAGAVIRAAFSAMRASHRDIVAFRSHMSDLDIAIRVLAVEVMHEHEAFVIELMEWMKRLQVDYIALGARPDDGDHDTEEILVARKRTNDYVNFITTWLWQKRSGRLIIERDMRRLRLETWPERQWAMRTWPVPELQPN</sequence>
<gene>
    <name evidence="2" type="ORF">FQP90_13525</name>
</gene>
<feature type="transmembrane region" description="Helical" evidence="1">
    <location>
        <begin position="22"/>
        <end position="45"/>
    </location>
</feature>
<dbReference type="EMBL" id="VNFK01000010">
    <property type="protein sequence ID" value="TVU61555.1"/>
    <property type="molecule type" value="Genomic_DNA"/>
</dbReference>
<keyword evidence="1" id="KW-0472">Membrane</keyword>
<organism evidence="2 3">
    <name type="scientific">Paenarthrobacter nitroguajacolicus</name>
    <name type="common">Arthrobacter nitroguajacolicus</name>
    <dbReference type="NCBI Taxonomy" id="211146"/>
    <lineage>
        <taxon>Bacteria</taxon>
        <taxon>Bacillati</taxon>
        <taxon>Actinomycetota</taxon>
        <taxon>Actinomycetes</taxon>
        <taxon>Micrococcales</taxon>
        <taxon>Micrococcaceae</taxon>
        <taxon>Paenarthrobacter</taxon>
    </lineage>
</organism>
<reference evidence="2 3" key="1">
    <citation type="submission" date="2019-07" db="EMBL/GenBank/DDBJ databases">
        <title>Diversity of Bacteria from Kongsfjorden, Arctic.</title>
        <authorList>
            <person name="Yu Y."/>
        </authorList>
    </citation>
    <scope>NUCLEOTIDE SEQUENCE [LARGE SCALE GENOMIC DNA]</scope>
    <source>
        <strain evidence="2 3">SM1928</strain>
    </source>
</reference>
<dbReference type="RefSeq" id="WP_144651323.1">
    <property type="nucleotide sequence ID" value="NZ_VNFK01000010.1"/>
</dbReference>
<dbReference type="Proteomes" id="UP000316500">
    <property type="component" value="Unassembled WGS sequence"/>
</dbReference>
<evidence type="ECO:0000313" key="3">
    <source>
        <dbReference type="Proteomes" id="UP000316500"/>
    </source>
</evidence>
<evidence type="ECO:0000256" key="1">
    <source>
        <dbReference type="SAM" id="Phobius"/>
    </source>
</evidence>
<keyword evidence="1" id="KW-1133">Transmembrane helix</keyword>
<proteinExistence type="predicted"/>
<protein>
    <recommendedName>
        <fullName evidence="4">DUF4760 domain-containing protein</fullName>
    </recommendedName>
</protein>
<name>A0A558GXE8_PAENT</name>
<evidence type="ECO:0000313" key="2">
    <source>
        <dbReference type="EMBL" id="TVU61555.1"/>
    </source>
</evidence>
<comment type="caution">
    <text evidence="2">The sequence shown here is derived from an EMBL/GenBank/DDBJ whole genome shotgun (WGS) entry which is preliminary data.</text>
</comment>